<dbReference type="PANTHER" id="PTHR33445">
    <property type="entry name" value="ATP SYNTHASE SUBUNIT B', CHLOROPLASTIC"/>
    <property type="match status" value="1"/>
</dbReference>
<comment type="function">
    <text evidence="12 15">F(1)F(0) ATP synthase produces ATP from ADP in the presence of a proton or sodium gradient. F-type ATPases consist of two structural domains, F(1) containing the extramembraneous catalytic core and F(0) containing the membrane proton channel, linked together by a central stalk and a peripheral stalk. During catalysis, ATP synthesis in the catalytic domain of F(1) is coupled via a rotary mechanism of the central stalk subunits to proton translocation.</text>
</comment>
<dbReference type="Pfam" id="PF00430">
    <property type="entry name" value="ATP-synt_B"/>
    <property type="match status" value="1"/>
</dbReference>
<keyword evidence="7 15" id="KW-0375">Hydrogen ion transport</keyword>
<dbReference type="PANTHER" id="PTHR33445:SF1">
    <property type="entry name" value="ATP SYNTHASE SUBUNIT B"/>
    <property type="match status" value="1"/>
</dbReference>
<dbReference type="RefSeq" id="WP_097151716.1">
    <property type="nucleotide sequence ID" value="NZ_OBEL01000001.1"/>
</dbReference>
<dbReference type="GO" id="GO:0005886">
    <property type="term" value="C:plasma membrane"/>
    <property type="evidence" value="ECO:0007669"/>
    <property type="project" value="UniProtKB-SubCell"/>
</dbReference>
<evidence type="ECO:0000256" key="2">
    <source>
        <dbReference type="ARBA" id="ARBA00005513"/>
    </source>
</evidence>
<dbReference type="OrthoDB" id="9805716at2"/>
<keyword evidence="10 15" id="KW-0472">Membrane</keyword>
<keyword evidence="18" id="KW-1185">Reference proteome</keyword>
<keyword evidence="9 15" id="KW-0406">Ion transport</keyword>
<sequence>MTKNLIDSQEGIPGMMEDTGANFPPFDSATYGSQILWLVITFGLLYYLMSKVALPRIANILEVRRDRIASDLGEAESLKKETDEAIASYEQSLAEARQKAHGIAQSARDTAKADIESKNAEIEADIAKQLVAAEEKISAVKAKAMGEVEEIAQSTTEAILEQIMGSGVAAKDVAVAVAAAKAN</sequence>
<evidence type="ECO:0000256" key="6">
    <source>
        <dbReference type="ARBA" id="ARBA00022692"/>
    </source>
</evidence>
<evidence type="ECO:0000256" key="8">
    <source>
        <dbReference type="ARBA" id="ARBA00022989"/>
    </source>
</evidence>
<keyword evidence="6 15" id="KW-0812">Transmembrane</keyword>
<comment type="similarity">
    <text evidence="2 15 16">Belongs to the ATPase B chain family.</text>
</comment>
<name>A0A285NBN5_9HYPH</name>
<dbReference type="NCBIfam" id="NF006612">
    <property type="entry name" value="PRK09174.1"/>
    <property type="match status" value="1"/>
</dbReference>
<proteinExistence type="inferred from homology"/>
<keyword evidence="8 15" id="KW-1133">Transmembrane helix</keyword>
<evidence type="ECO:0000313" key="18">
    <source>
        <dbReference type="Proteomes" id="UP000219439"/>
    </source>
</evidence>
<dbReference type="CDD" id="cd06503">
    <property type="entry name" value="ATP-synt_Fo_b"/>
    <property type="match status" value="1"/>
</dbReference>
<accession>A0A285NBN5</accession>
<evidence type="ECO:0000256" key="14">
    <source>
        <dbReference type="ARBA" id="ARBA00025830"/>
    </source>
</evidence>
<comment type="subcellular location">
    <subcellularLocation>
        <location evidence="1">Cell inner membrane</location>
        <topology evidence="1">Single-pass membrane protein</topology>
    </subcellularLocation>
    <subcellularLocation>
        <location evidence="15">Cell membrane</location>
        <topology evidence="15">Single-pass membrane protein</topology>
    </subcellularLocation>
</comment>
<evidence type="ECO:0000256" key="15">
    <source>
        <dbReference type="HAMAP-Rule" id="MF_01398"/>
    </source>
</evidence>
<dbReference type="GO" id="GO:0045259">
    <property type="term" value="C:proton-transporting ATP synthase complex"/>
    <property type="evidence" value="ECO:0007669"/>
    <property type="project" value="UniProtKB-KW"/>
</dbReference>
<keyword evidence="11 15" id="KW-0066">ATP synthesis</keyword>
<evidence type="ECO:0000256" key="10">
    <source>
        <dbReference type="ARBA" id="ARBA00023136"/>
    </source>
</evidence>
<reference evidence="17 18" key="1">
    <citation type="submission" date="2017-09" db="EMBL/GenBank/DDBJ databases">
        <authorList>
            <person name="Ehlers B."/>
            <person name="Leendertz F.H."/>
        </authorList>
    </citation>
    <scope>NUCLEOTIDE SEQUENCE [LARGE SCALE GENOMIC DNA]</scope>
    <source>
        <strain evidence="17 18">DSM 18289</strain>
    </source>
</reference>
<dbReference type="InterPro" id="IPR050059">
    <property type="entry name" value="ATP_synthase_B_chain"/>
</dbReference>
<dbReference type="InterPro" id="IPR002146">
    <property type="entry name" value="ATP_synth_b/b'su_bac/chlpt"/>
</dbReference>
<evidence type="ECO:0000256" key="1">
    <source>
        <dbReference type="ARBA" id="ARBA00004377"/>
    </source>
</evidence>
<comment type="function">
    <text evidence="13">Component of the F(0) channel, it forms part of the peripheral stalk, linking F(1) to F(0). The b'-subunit is a diverged and duplicated form of b found in plants and photosynthetic bacteria.</text>
</comment>
<dbReference type="GO" id="GO:0046933">
    <property type="term" value="F:proton-transporting ATP synthase activity, rotational mechanism"/>
    <property type="evidence" value="ECO:0007669"/>
    <property type="project" value="UniProtKB-UniRule"/>
</dbReference>
<dbReference type="Gene3D" id="6.10.250.1580">
    <property type="match status" value="1"/>
</dbReference>
<evidence type="ECO:0000256" key="5">
    <source>
        <dbReference type="ARBA" id="ARBA00022547"/>
    </source>
</evidence>
<dbReference type="AlphaFoldDB" id="A0A285NBN5"/>
<evidence type="ECO:0000313" key="17">
    <source>
        <dbReference type="EMBL" id="SNZ06347.1"/>
    </source>
</evidence>
<keyword evidence="3 15" id="KW-0813">Transport</keyword>
<dbReference type="Proteomes" id="UP000219439">
    <property type="component" value="Unassembled WGS sequence"/>
</dbReference>
<feature type="transmembrane region" description="Helical" evidence="15">
    <location>
        <begin position="31"/>
        <end position="49"/>
    </location>
</feature>
<dbReference type="HAMAP" id="MF_01398">
    <property type="entry name" value="ATP_synth_b_bprime"/>
    <property type="match status" value="1"/>
</dbReference>
<evidence type="ECO:0000256" key="9">
    <source>
        <dbReference type="ARBA" id="ARBA00023065"/>
    </source>
</evidence>
<dbReference type="GO" id="GO:0046961">
    <property type="term" value="F:proton-transporting ATPase activity, rotational mechanism"/>
    <property type="evidence" value="ECO:0007669"/>
    <property type="project" value="TreeGrafter"/>
</dbReference>
<evidence type="ECO:0000256" key="11">
    <source>
        <dbReference type="ARBA" id="ARBA00023310"/>
    </source>
</evidence>
<dbReference type="EMBL" id="OBEL01000001">
    <property type="protein sequence ID" value="SNZ06347.1"/>
    <property type="molecule type" value="Genomic_DNA"/>
</dbReference>
<evidence type="ECO:0000256" key="12">
    <source>
        <dbReference type="ARBA" id="ARBA00025198"/>
    </source>
</evidence>
<protein>
    <recommendedName>
        <fullName evidence="15">ATP synthase subunit b</fullName>
    </recommendedName>
    <alternativeName>
        <fullName evidence="15">ATP synthase F(0) sector subunit b</fullName>
    </alternativeName>
    <alternativeName>
        <fullName evidence="15">ATPase subunit I</fullName>
    </alternativeName>
    <alternativeName>
        <fullName evidence="15">F-type ATPase subunit b</fullName>
        <shortName evidence="15">F-ATPase subunit b</shortName>
    </alternativeName>
</protein>
<evidence type="ECO:0000256" key="3">
    <source>
        <dbReference type="ARBA" id="ARBA00022448"/>
    </source>
</evidence>
<evidence type="ECO:0000256" key="16">
    <source>
        <dbReference type="RuleBase" id="RU003848"/>
    </source>
</evidence>
<keyword evidence="4 15" id="KW-1003">Cell membrane</keyword>
<comment type="subunit">
    <text evidence="14 15">F-type ATPases have 2 components, F(1) - the catalytic core - and F(0) - the membrane proton channel. F(1) has five subunits: alpha(3), beta(3), gamma(1), delta(1), epsilon(1). F(0) has three main subunits: a(1), b(2) and c(10-14). The alpha and beta chains form an alternating ring which encloses part of the gamma chain. F(1) is attached to F(0) by a central stalk formed by the gamma and epsilon chains, while a peripheral stalk is formed by the delta and b chains.</text>
</comment>
<gene>
    <name evidence="15" type="primary">atpF</name>
    <name evidence="17" type="ORF">SAMN06265368_0389</name>
</gene>
<evidence type="ECO:0000256" key="4">
    <source>
        <dbReference type="ARBA" id="ARBA00022475"/>
    </source>
</evidence>
<keyword evidence="5 15" id="KW-0138">CF(0)</keyword>
<organism evidence="17 18">
    <name type="scientific">Cohaesibacter gelatinilyticus</name>
    <dbReference type="NCBI Taxonomy" id="372072"/>
    <lineage>
        <taxon>Bacteria</taxon>
        <taxon>Pseudomonadati</taxon>
        <taxon>Pseudomonadota</taxon>
        <taxon>Alphaproteobacteria</taxon>
        <taxon>Hyphomicrobiales</taxon>
        <taxon>Cohaesibacteraceae</taxon>
    </lineage>
</organism>
<evidence type="ECO:0000256" key="7">
    <source>
        <dbReference type="ARBA" id="ARBA00022781"/>
    </source>
</evidence>
<evidence type="ECO:0000256" key="13">
    <source>
        <dbReference type="ARBA" id="ARBA00025614"/>
    </source>
</evidence>